<keyword evidence="4 12" id="KW-0227">DNA damage</keyword>
<evidence type="ECO:0000256" key="1">
    <source>
        <dbReference type="ARBA" id="ARBA00007484"/>
    </source>
</evidence>
<accession>A0ABR5YDN6</accession>
<evidence type="ECO:0000256" key="8">
    <source>
        <dbReference type="ARBA" id="ARBA00023125"/>
    </source>
</evidence>
<protein>
    <recommendedName>
        <fullName evidence="12">LexA repressor</fullName>
        <ecNumber evidence="12">3.4.21.88</ecNumber>
    </recommendedName>
</protein>
<comment type="subunit">
    <text evidence="12">Homodimer.</text>
</comment>
<keyword evidence="9 12" id="KW-0804">Transcription</keyword>
<keyword evidence="3 12" id="KW-0235">DNA replication</keyword>
<feature type="DNA-binding region" description="H-T-H motif" evidence="12">
    <location>
        <begin position="26"/>
        <end position="46"/>
    </location>
</feature>
<feature type="region of interest" description="Disordered" evidence="14">
    <location>
        <begin position="74"/>
        <end position="93"/>
    </location>
</feature>
<reference evidence="18" key="1">
    <citation type="submission" date="2016-01" db="EMBL/GenBank/DDBJ databases">
        <title>Draft genome of Chromobacterium sp. F49.</title>
        <authorList>
            <person name="Hong K.W."/>
        </authorList>
    </citation>
    <scope>NUCLEOTIDE SEQUENCE [LARGE SCALE GENOMIC DNA]</scope>
    <source>
        <strain evidence="18">CN3</strain>
    </source>
</reference>
<evidence type="ECO:0000256" key="3">
    <source>
        <dbReference type="ARBA" id="ARBA00022705"/>
    </source>
</evidence>
<evidence type="ECO:0000256" key="13">
    <source>
        <dbReference type="RuleBase" id="RU003991"/>
    </source>
</evidence>
<dbReference type="PANTHER" id="PTHR33516:SF2">
    <property type="entry name" value="LEXA REPRESSOR-RELATED"/>
    <property type="match status" value="1"/>
</dbReference>
<dbReference type="InterPro" id="IPR036388">
    <property type="entry name" value="WH-like_DNA-bd_sf"/>
</dbReference>
<dbReference type="EMBL" id="LQQO01000012">
    <property type="protein sequence ID" value="KZE15315.1"/>
    <property type="molecule type" value="Genomic_DNA"/>
</dbReference>
<evidence type="ECO:0000256" key="9">
    <source>
        <dbReference type="ARBA" id="ARBA00023163"/>
    </source>
</evidence>
<name>A0ABR5YDN6_9SPHN</name>
<evidence type="ECO:0000256" key="7">
    <source>
        <dbReference type="ARBA" id="ARBA00023015"/>
    </source>
</evidence>
<dbReference type="InterPro" id="IPR050077">
    <property type="entry name" value="LexA_repressor"/>
</dbReference>
<dbReference type="InterPro" id="IPR006199">
    <property type="entry name" value="LexA_DNA-bd_dom"/>
</dbReference>
<evidence type="ECO:0000313" key="18">
    <source>
        <dbReference type="Proteomes" id="UP000076609"/>
    </source>
</evidence>
<evidence type="ECO:0000256" key="11">
    <source>
        <dbReference type="ARBA" id="ARBA00023236"/>
    </source>
</evidence>
<comment type="function">
    <text evidence="12">Represses a number of genes involved in the response to DNA damage (SOS response), including recA and lexA. In the presence of single-stranded DNA, RecA interacts with LexA causing an autocatalytic cleavage which disrupts the DNA-binding part of LexA, leading to derepression of the SOS regulon and eventually DNA repair.</text>
</comment>
<gene>
    <name evidence="12" type="primary">lexA</name>
    <name evidence="17" type="ORF">AVT10_02950</name>
</gene>
<evidence type="ECO:0000313" key="17">
    <source>
        <dbReference type="EMBL" id="KZE15315.1"/>
    </source>
</evidence>
<dbReference type="SUPFAM" id="SSF46785">
    <property type="entry name" value="Winged helix' DNA-binding domain"/>
    <property type="match status" value="1"/>
</dbReference>
<dbReference type="EC" id="3.4.21.88" evidence="12"/>
<keyword evidence="18" id="KW-1185">Reference proteome</keyword>
<keyword evidence="6 12" id="KW-0068">Autocatalytic cleavage</keyword>
<evidence type="ECO:0000259" key="16">
    <source>
        <dbReference type="Pfam" id="PF01726"/>
    </source>
</evidence>
<dbReference type="InterPro" id="IPR006200">
    <property type="entry name" value="LexA"/>
</dbReference>
<dbReference type="Pfam" id="PF00717">
    <property type="entry name" value="Peptidase_S24"/>
    <property type="match status" value="1"/>
</dbReference>
<dbReference type="PRINTS" id="PR00726">
    <property type="entry name" value="LEXASERPTASE"/>
</dbReference>
<keyword evidence="10 12" id="KW-0234">DNA repair</keyword>
<evidence type="ECO:0000256" key="4">
    <source>
        <dbReference type="ARBA" id="ARBA00022763"/>
    </source>
</evidence>
<sequence length="220" mass="24451">MLTRKQHELICFIDDRLKATGVSPSFEEMKEALDLKSKSGVHRLISALEEREFIRRLPNRARALEVLRMPDRPVAKKPAAKPMATPRPTPQPANDVIELPLHGRIAAGVPIEAIEGQATLPVPAALLGAGDHYALEVAGDSMVEAGILDGDYALVRRTETARDGEIVVALIEDSEATLKYFRREGAMIRLDPANRSYDPQRYRPEQVRVQGKLAGLLRRY</sequence>
<feature type="domain" description="Peptidase S24/S26A/S26B/S26C" evidence="15">
    <location>
        <begin position="100"/>
        <end position="213"/>
    </location>
</feature>
<dbReference type="RefSeq" id="WP_066689795.1">
    <property type="nucleotide sequence ID" value="NZ_CP117025.1"/>
</dbReference>
<evidence type="ECO:0000256" key="14">
    <source>
        <dbReference type="SAM" id="MobiDB-lite"/>
    </source>
</evidence>
<keyword evidence="2 12" id="KW-0678">Repressor</keyword>
<dbReference type="InterPro" id="IPR006197">
    <property type="entry name" value="Peptidase_S24_LexA"/>
</dbReference>
<evidence type="ECO:0000256" key="10">
    <source>
        <dbReference type="ARBA" id="ARBA00023204"/>
    </source>
</evidence>
<dbReference type="Gene3D" id="1.10.10.10">
    <property type="entry name" value="Winged helix-like DNA-binding domain superfamily/Winged helix DNA-binding domain"/>
    <property type="match status" value="1"/>
</dbReference>
<keyword evidence="11 12" id="KW-0742">SOS response</keyword>
<dbReference type="SUPFAM" id="SSF51306">
    <property type="entry name" value="LexA/Signal peptidase"/>
    <property type="match status" value="1"/>
</dbReference>
<comment type="catalytic activity">
    <reaction evidence="12">
        <text>Hydrolysis of Ala-|-Gly bond in repressor LexA.</text>
        <dbReference type="EC" id="3.4.21.88"/>
    </reaction>
</comment>
<dbReference type="Pfam" id="PF01726">
    <property type="entry name" value="LexA_DNA_bind"/>
    <property type="match status" value="1"/>
</dbReference>
<dbReference type="NCBIfam" id="TIGR00498">
    <property type="entry name" value="lexA"/>
    <property type="match status" value="1"/>
</dbReference>
<comment type="similarity">
    <text evidence="1 12 13">Belongs to the peptidase S24 family.</text>
</comment>
<comment type="caution">
    <text evidence="17">The sequence shown here is derived from an EMBL/GenBank/DDBJ whole genome shotgun (WGS) entry which is preliminary data.</text>
</comment>
<evidence type="ECO:0000259" key="15">
    <source>
        <dbReference type="Pfam" id="PF00717"/>
    </source>
</evidence>
<feature type="active site" description="For autocatalytic cleavage activity" evidence="12">
    <location>
        <position position="179"/>
    </location>
</feature>
<feature type="domain" description="LexA repressor DNA-binding" evidence="16">
    <location>
        <begin position="2"/>
        <end position="63"/>
    </location>
</feature>
<dbReference type="Proteomes" id="UP000076609">
    <property type="component" value="Unassembled WGS sequence"/>
</dbReference>
<evidence type="ECO:0000256" key="5">
    <source>
        <dbReference type="ARBA" id="ARBA00022801"/>
    </source>
</evidence>
<evidence type="ECO:0000256" key="12">
    <source>
        <dbReference type="HAMAP-Rule" id="MF_00015"/>
    </source>
</evidence>
<feature type="active site" description="For autocatalytic cleavage activity" evidence="12">
    <location>
        <position position="141"/>
    </location>
</feature>
<dbReference type="InterPro" id="IPR015927">
    <property type="entry name" value="Peptidase_S24_S26A/B/C"/>
</dbReference>
<dbReference type="InterPro" id="IPR036286">
    <property type="entry name" value="LexA/Signal_pep-like_sf"/>
</dbReference>
<dbReference type="InterPro" id="IPR039418">
    <property type="entry name" value="LexA-like"/>
</dbReference>
<keyword evidence="5 12" id="KW-0378">Hydrolase</keyword>
<keyword evidence="7 12" id="KW-0805">Transcription regulation</keyword>
<feature type="site" description="Cleavage; by autolysis" evidence="12">
    <location>
        <begin position="107"/>
        <end position="108"/>
    </location>
</feature>
<dbReference type="PANTHER" id="PTHR33516">
    <property type="entry name" value="LEXA REPRESSOR"/>
    <property type="match status" value="1"/>
</dbReference>
<organism evidence="17 18">
    <name type="scientific">Sphingomonas hankookensis</name>
    <dbReference type="NCBI Taxonomy" id="563996"/>
    <lineage>
        <taxon>Bacteria</taxon>
        <taxon>Pseudomonadati</taxon>
        <taxon>Pseudomonadota</taxon>
        <taxon>Alphaproteobacteria</taxon>
        <taxon>Sphingomonadales</taxon>
        <taxon>Sphingomonadaceae</taxon>
        <taxon>Sphingomonas</taxon>
    </lineage>
</organism>
<keyword evidence="8 12" id="KW-0238">DNA-binding</keyword>
<dbReference type="CDD" id="cd06529">
    <property type="entry name" value="S24_LexA-like"/>
    <property type="match status" value="1"/>
</dbReference>
<dbReference type="InterPro" id="IPR036390">
    <property type="entry name" value="WH_DNA-bd_sf"/>
</dbReference>
<evidence type="ECO:0000256" key="2">
    <source>
        <dbReference type="ARBA" id="ARBA00022491"/>
    </source>
</evidence>
<evidence type="ECO:0000256" key="6">
    <source>
        <dbReference type="ARBA" id="ARBA00022813"/>
    </source>
</evidence>
<dbReference type="Gene3D" id="2.10.109.10">
    <property type="entry name" value="Umud Fragment, subunit A"/>
    <property type="match status" value="1"/>
</dbReference>
<dbReference type="HAMAP" id="MF_00015">
    <property type="entry name" value="LexA"/>
    <property type="match status" value="1"/>
</dbReference>
<proteinExistence type="inferred from homology"/>